<keyword evidence="2" id="KW-1185">Reference proteome</keyword>
<organism evidence="1 2">
    <name type="scientific">Lithospermum erythrorhizon</name>
    <name type="common">Purple gromwell</name>
    <name type="synonym">Lithospermum officinale var. erythrorhizon</name>
    <dbReference type="NCBI Taxonomy" id="34254"/>
    <lineage>
        <taxon>Eukaryota</taxon>
        <taxon>Viridiplantae</taxon>
        <taxon>Streptophyta</taxon>
        <taxon>Embryophyta</taxon>
        <taxon>Tracheophyta</taxon>
        <taxon>Spermatophyta</taxon>
        <taxon>Magnoliopsida</taxon>
        <taxon>eudicotyledons</taxon>
        <taxon>Gunneridae</taxon>
        <taxon>Pentapetalae</taxon>
        <taxon>asterids</taxon>
        <taxon>lamiids</taxon>
        <taxon>Boraginales</taxon>
        <taxon>Boraginaceae</taxon>
        <taxon>Boraginoideae</taxon>
        <taxon>Lithospermeae</taxon>
        <taxon>Lithospermum</taxon>
    </lineage>
</organism>
<evidence type="ECO:0000313" key="2">
    <source>
        <dbReference type="Proteomes" id="UP001454036"/>
    </source>
</evidence>
<comment type="caution">
    <text evidence="1">The sequence shown here is derived from an EMBL/GenBank/DDBJ whole genome shotgun (WGS) entry which is preliminary data.</text>
</comment>
<accession>A0AAV3RQA7</accession>
<dbReference type="Proteomes" id="UP001454036">
    <property type="component" value="Unassembled WGS sequence"/>
</dbReference>
<proteinExistence type="predicted"/>
<protein>
    <submittedName>
        <fullName evidence="1">Uncharacterized protein</fullName>
    </submittedName>
</protein>
<sequence>MVENGLDSRMMEDGLERGITRAGPVCRVSTRSSSIFRSIYCFYFEELHSADKESDAPSDNPIRDFQNSLSQGVSFSLAILIRLLRSRVGRKARTSIEDGGIISNGIGSSGSIGD</sequence>
<name>A0AAV3RQA7_LITER</name>
<dbReference type="EMBL" id="BAABME010011277">
    <property type="protein sequence ID" value="GAA0183517.1"/>
    <property type="molecule type" value="Genomic_DNA"/>
</dbReference>
<evidence type="ECO:0000313" key="1">
    <source>
        <dbReference type="EMBL" id="GAA0183517.1"/>
    </source>
</evidence>
<dbReference type="AlphaFoldDB" id="A0AAV3RQA7"/>
<gene>
    <name evidence="1" type="ORF">LIER_30913</name>
</gene>
<reference evidence="1 2" key="1">
    <citation type="submission" date="2024-01" db="EMBL/GenBank/DDBJ databases">
        <title>The complete chloroplast genome sequence of Lithospermum erythrorhizon: insights into the phylogenetic relationship among Boraginaceae species and the maternal lineages of purple gromwells.</title>
        <authorList>
            <person name="Okada T."/>
            <person name="Watanabe K."/>
        </authorList>
    </citation>
    <scope>NUCLEOTIDE SEQUENCE [LARGE SCALE GENOMIC DNA]</scope>
</reference>